<dbReference type="KEGG" id="amah:DLM_1806"/>
<reference evidence="6" key="3">
    <citation type="journal article" date="2017" name="Plant Physiol. Biochem.">
        <title>Differential oxidative and antioxidative response of duckweed Lemna minor toward plant growth promoting/inhibiting bacteria.</title>
        <authorList>
            <person name="Ishizawa H."/>
            <person name="Kuroda M."/>
            <person name="Morikawa M."/>
            <person name="Ike M."/>
        </authorList>
    </citation>
    <scope>NUCLEOTIDE SEQUENCE [LARGE SCALE GENOMIC DNA]</scope>
    <source>
        <strain evidence="6">H3</strain>
    </source>
</reference>
<accession>A0A3G9GH49</accession>
<gene>
    <name evidence="5" type="ORF">DLM_1806</name>
</gene>
<evidence type="ECO:0000259" key="4">
    <source>
        <dbReference type="SMART" id="SM00895"/>
    </source>
</evidence>
<evidence type="ECO:0000313" key="6">
    <source>
        <dbReference type="Proteomes" id="UP000198290"/>
    </source>
</evidence>
<dbReference type="SMART" id="SM00895">
    <property type="entry name" value="FCD"/>
    <property type="match status" value="1"/>
</dbReference>
<keyword evidence="2" id="KW-0238">DNA-binding</keyword>
<dbReference type="AlphaFoldDB" id="A0A3G9GH49"/>
<keyword evidence="6" id="KW-1185">Reference proteome</keyword>
<protein>
    <submittedName>
        <fullName evidence="5">Transcriptional regulator, GntR family</fullName>
    </submittedName>
</protein>
<keyword evidence="3" id="KW-0804">Transcription</keyword>
<dbReference type="GO" id="GO:0003677">
    <property type="term" value="F:DNA binding"/>
    <property type="evidence" value="ECO:0007669"/>
    <property type="project" value="UniProtKB-KW"/>
</dbReference>
<dbReference type="SUPFAM" id="SSF48008">
    <property type="entry name" value="GntR ligand-binding domain-like"/>
    <property type="match status" value="1"/>
</dbReference>
<keyword evidence="1" id="KW-0805">Transcription regulation</keyword>
<dbReference type="Pfam" id="PF07729">
    <property type="entry name" value="FCD"/>
    <property type="match status" value="1"/>
</dbReference>
<evidence type="ECO:0000256" key="3">
    <source>
        <dbReference type="ARBA" id="ARBA00023163"/>
    </source>
</evidence>
<name>A0A3G9GH49_9NEIS</name>
<dbReference type="InterPro" id="IPR008920">
    <property type="entry name" value="TF_FadR/GntR_C"/>
</dbReference>
<evidence type="ECO:0000313" key="5">
    <source>
        <dbReference type="EMBL" id="BBF85422.1"/>
    </source>
</evidence>
<dbReference type="EMBL" id="AP018823">
    <property type="protein sequence ID" value="BBF85422.1"/>
    <property type="molecule type" value="Genomic_DNA"/>
</dbReference>
<dbReference type="PANTHER" id="PTHR43537">
    <property type="entry name" value="TRANSCRIPTIONAL REGULATOR, GNTR FAMILY"/>
    <property type="match status" value="1"/>
</dbReference>
<dbReference type="InterPro" id="IPR011711">
    <property type="entry name" value="GntR_C"/>
</dbReference>
<dbReference type="Proteomes" id="UP000198290">
    <property type="component" value="Chromosome"/>
</dbReference>
<evidence type="ECO:0000256" key="2">
    <source>
        <dbReference type="ARBA" id="ARBA00023125"/>
    </source>
</evidence>
<dbReference type="PANTHER" id="PTHR43537:SF24">
    <property type="entry name" value="GLUCONATE OPERON TRANSCRIPTIONAL REPRESSOR"/>
    <property type="match status" value="1"/>
</dbReference>
<sequence>METIFRNAMATQQISAQQILDVRCALEMGCAEQAAQCGSAEDFFTLQQQMKMLRHTLGDHEQFILQDSLFHLQIAKASGNPLYSLMIEALRTPLASSISAGLDARDVSPDWESIIQLHQYIVDAICDRDPAAAKLAVARHFASATQALRDAACRSDTAP</sequence>
<evidence type="ECO:0000256" key="1">
    <source>
        <dbReference type="ARBA" id="ARBA00023015"/>
    </source>
</evidence>
<organism evidence="5 6">
    <name type="scientific">Aquitalea magnusonii</name>
    <dbReference type="NCBI Taxonomy" id="332411"/>
    <lineage>
        <taxon>Bacteria</taxon>
        <taxon>Pseudomonadati</taxon>
        <taxon>Pseudomonadota</taxon>
        <taxon>Betaproteobacteria</taxon>
        <taxon>Neisseriales</taxon>
        <taxon>Chromobacteriaceae</taxon>
        <taxon>Aquitalea</taxon>
    </lineage>
</organism>
<dbReference type="Gene3D" id="1.20.120.530">
    <property type="entry name" value="GntR ligand-binding domain-like"/>
    <property type="match status" value="1"/>
</dbReference>
<proteinExistence type="predicted"/>
<reference evidence="5 6" key="2">
    <citation type="journal article" date="2017" name="Genome Announc.">
        <title>Draft genome sequence of Aquitalea magnusonii strain H3, a plant growth-promoting bacterium of duckweed Lemna minor.</title>
        <authorList>
            <person name="Ishizawa H."/>
            <person name="Kuroda M."/>
            <person name="Ike M."/>
        </authorList>
    </citation>
    <scope>NUCLEOTIDE SEQUENCE [LARGE SCALE GENOMIC DNA]</scope>
    <source>
        <strain evidence="5 6">H3</strain>
    </source>
</reference>
<reference evidence="6" key="1">
    <citation type="journal article" date="2017" name="Biotechnol. Biofuels">
        <title>Evaluation of environmental bacterial communities as a factor affecting the growth of duckweed Lemna minor.</title>
        <authorList>
            <person name="Ishizawa H."/>
            <person name="Kuroda M."/>
            <person name="Morikawa M."/>
            <person name="Ike M."/>
        </authorList>
    </citation>
    <scope>NUCLEOTIDE SEQUENCE [LARGE SCALE GENOMIC DNA]</scope>
    <source>
        <strain evidence="6">H3</strain>
    </source>
</reference>
<feature type="domain" description="GntR C-terminal" evidence="4">
    <location>
        <begin position="18"/>
        <end position="143"/>
    </location>
</feature>